<evidence type="ECO:0000313" key="3">
    <source>
        <dbReference type="EMBL" id="OTG04594.1"/>
    </source>
</evidence>
<feature type="region of interest" description="Disordered" evidence="1">
    <location>
        <begin position="1"/>
        <end position="23"/>
    </location>
</feature>
<sequence length="57" mass="6993">MEQRKKKEQGYSRHKKRKTPVNFMLRMASSDSNTPHHPYMRFRFKLSFEMGQIIFVM</sequence>
<dbReference type="EMBL" id="CM007901">
    <property type="protein sequence ID" value="OTG04594.1"/>
    <property type="molecule type" value="Genomic_DNA"/>
</dbReference>
<reference evidence="2 4" key="1">
    <citation type="journal article" date="2017" name="Nature">
        <title>The sunflower genome provides insights into oil metabolism, flowering and Asterid evolution.</title>
        <authorList>
            <person name="Badouin H."/>
            <person name="Gouzy J."/>
            <person name="Grassa C.J."/>
            <person name="Murat F."/>
            <person name="Staton S.E."/>
            <person name="Cottret L."/>
            <person name="Lelandais-Briere C."/>
            <person name="Owens G.L."/>
            <person name="Carrere S."/>
            <person name="Mayjonade B."/>
            <person name="Legrand L."/>
            <person name="Gill N."/>
            <person name="Kane N.C."/>
            <person name="Bowers J.E."/>
            <person name="Hubner S."/>
            <person name="Bellec A."/>
            <person name="Berard A."/>
            <person name="Berges H."/>
            <person name="Blanchet N."/>
            <person name="Boniface M.C."/>
            <person name="Brunel D."/>
            <person name="Catrice O."/>
            <person name="Chaidir N."/>
            <person name="Claudel C."/>
            <person name="Donnadieu C."/>
            <person name="Faraut T."/>
            <person name="Fievet G."/>
            <person name="Helmstetter N."/>
            <person name="King M."/>
            <person name="Knapp S.J."/>
            <person name="Lai Z."/>
            <person name="Le Paslier M.C."/>
            <person name="Lippi Y."/>
            <person name="Lorenzon L."/>
            <person name="Mandel J.R."/>
            <person name="Marage G."/>
            <person name="Marchand G."/>
            <person name="Marquand E."/>
            <person name="Bret-Mestries E."/>
            <person name="Morien E."/>
            <person name="Nambeesan S."/>
            <person name="Nguyen T."/>
            <person name="Pegot-Espagnet P."/>
            <person name="Pouilly N."/>
            <person name="Raftis F."/>
            <person name="Sallet E."/>
            <person name="Schiex T."/>
            <person name="Thomas J."/>
            <person name="Vandecasteele C."/>
            <person name="Vares D."/>
            <person name="Vear F."/>
            <person name="Vautrin S."/>
            <person name="Crespi M."/>
            <person name="Mangin B."/>
            <person name="Burke J.M."/>
            <person name="Salse J."/>
            <person name="Munos S."/>
            <person name="Vincourt P."/>
            <person name="Rieseberg L.H."/>
            <person name="Langlade N.B."/>
        </authorList>
    </citation>
    <scope>NUCLEOTIDE SEQUENCE [LARGE SCALE GENOMIC DNA]</scope>
    <source>
        <strain evidence="4">cv. SF193</strain>
        <tissue evidence="2">Leaves</tissue>
    </source>
</reference>
<dbReference type="InParanoid" id="A0A251T0X0"/>
<name>A0A251T0X0_HELAN</name>
<evidence type="ECO:0000313" key="4">
    <source>
        <dbReference type="Proteomes" id="UP000215914"/>
    </source>
</evidence>
<keyword evidence="4" id="KW-1185">Reference proteome</keyword>
<feature type="compositionally biased region" description="Basic and acidic residues" evidence="1">
    <location>
        <begin position="1"/>
        <end position="11"/>
    </location>
</feature>
<reference evidence="3" key="2">
    <citation type="submission" date="2017-02" db="EMBL/GenBank/DDBJ databases">
        <title>Sunflower complete genome.</title>
        <authorList>
            <person name="Langlade N."/>
            <person name="Munos S."/>
        </authorList>
    </citation>
    <scope>NUCLEOTIDE SEQUENCE [LARGE SCALE GENOMIC DNA]</scope>
    <source>
        <tissue evidence="3">Leaves</tissue>
    </source>
</reference>
<dbReference type="EMBL" id="MNCJ02000318">
    <property type="protein sequence ID" value="KAF5814810.1"/>
    <property type="molecule type" value="Genomic_DNA"/>
</dbReference>
<reference evidence="2" key="3">
    <citation type="submission" date="2020-06" db="EMBL/GenBank/DDBJ databases">
        <title>Helianthus annuus Genome sequencing and assembly Release 2.</title>
        <authorList>
            <person name="Gouzy J."/>
            <person name="Langlade N."/>
            <person name="Munos S."/>
        </authorList>
    </citation>
    <scope>NUCLEOTIDE SEQUENCE</scope>
    <source>
        <tissue evidence="2">Leaves</tissue>
    </source>
</reference>
<protein>
    <submittedName>
        <fullName evidence="3">Uncharacterized protein</fullName>
    </submittedName>
</protein>
<organism evidence="3 4">
    <name type="scientific">Helianthus annuus</name>
    <name type="common">Common sunflower</name>
    <dbReference type="NCBI Taxonomy" id="4232"/>
    <lineage>
        <taxon>Eukaryota</taxon>
        <taxon>Viridiplantae</taxon>
        <taxon>Streptophyta</taxon>
        <taxon>Embryophyta</taxon>
        <taxon>Tracheophyta</taxon>
        <taxon>Spermatophyta</taxon>
        <taxon>Magnoliopsida</taxon>
        <taxon>eudicotyledons</taxon>
        <taxon>Gunneridae</taxon>
        <taxon>Pentapetalae</taxon>
        <taxon>asterids</taxon>
        <taxon>campanulids</taxon>
        <taxon>Asterales</taxon>
        <taxon>Asteraceae</taxon>
        <taxon>Asteroideae</taxon>
        <taxon>Heliantheae alliance</taxon>
        <taxon>Heliantheae</taxon>
        <taxon>Helianthus</taxon>
    </lineage>
</organism>
<dbReference type="Gramene" id="mRNA:HanXRQr2_Chr03g0115331">
    <property type="protein sequence ID" value="mRNA:HanXRQr2_Chr03g0115331"/>
    <property type="gene ID" value="HanXRQr2_Chr03g0115331"/>
</dbReference>
<evidence type="ECO:0000313" key="2">
    <source>
        <dbReference type="EMBL" id="KAF5814810.1"/>
    </source>
</evidence>
<proteinExistence type="predicted"/>
<accession>A0A251T0X0</accession>
<dbReference type="AlphaFoldDB" id="A0A251T0X0"/>
<dbReference type="Proteomes" id="UP000215914">
    <property type="component" value="Chromosome 12"/>
</dbReference>
<evidence type="ECO:0000256" key="1">
    <source>
        <dbReference type="SAM" id="MobiDB-lite"/>
    </source>
</evidence>
<gene>
    <name evidence="3" type="ORF">HannXRQ_Chr12g0364041</name>
    <name evidence="2" type="ORF">HanXRQr2_Chr03g0115331</name>
</gene>